<evidence type="ECO:0000313" key="2">
    <source>
        <dbReference type="Proteomes" id="UP000485058"/>
    </source>
</evidence>
<sequence length="110" mass="12074">MRDLVRLLTSCCRPETQQLEFPERALPEQGAQVAESAASPRSVGCSQLLARGYPLCWACTRRPGAPDDGAGAGACSRIYRRSLETSLMFLLMPLRLLAGWNMQLCCLSLN</sequence>
<keyword evidence="2" id="KW-1185">Reference proteome</keyword>
<dbReference type="Proteomes" id="UP000485058">
    <property type="component" value="Unassembled WGS sequence"/>
</dbReference>
<name>A0A699Z3A9_HAELA</name>
<accession>A0A699Z3A9</accession>
<organism evidence="1 2">
    <name type="scientific">Haematococcus lacustris</name>
    <name type="common">Green alga</name>
    <name type="synonym">Haematococcus pluvialis</name>
    <dbReference type="NCBI Taxonomy" id="44745"/>
    <lineage>
        <taxon>Eukaryota</taxon>
        <taxon>Viridiplantae</taxon>
        <taxon>Chlorophyta</taxon>
        <taxon>core chlorophytes</taxon>
        <taxon>Chlorophyceae</taxon>
        <taxon>CS clade</taxon>
        <taxon>Chlamydomonadales</taxon>
        <taxon>Haematococcaceae</taxon>
        <taxon>Haematococcus</taxon>
    </lineage>
</organism>
<dbReference type="EMBL" id="BLLF01000939">
    <property type="protein sequence ID" value="GFH16065.1"/>
    <property type="molecule type" value="Genomic_DNA"/>
</dbReference>
<comment type="caution">
    <text evidence="1">The sequence shown here is derived from an EMBL/GenBank/DDBJ whole genome shotgun (WGS) entry which is preliminary data.</text>
</comment>
<proteinExistence type="predicted"/>
<evidence type="ECO:0000313" key="1">
    <source>
        <dbReference type="EMBL" id="GFH16065.1"/>
    </source>
</evidence>
<gene>
    <name evidence="1" type="ORF">HaLaN_12414</name>
</gene>
<protein>
    <submittedName>
        <fullName evidence="1">Uncharacterized protein</fullName>
    </submittedName>
</protein>
<reference evidence="1 2" key="1">
    <citation type="submission" date="2020-02" db="EMBL/GenBank/DDBJ databases">
        <title>Draft genome sequence of Haematococcus lacustris strain NIES-144.</title>
        <authorList>
            <person name="Morimoto D."/>
            <person name="Nakagawa S."/>
            <person name="Yoshida T."/>
            <person name="Sawayama S."/>
        </authorList>
    </citation>
    <scope>NUCLEOTIDE SEQUENCE [LARGE SCALE GENOMIC DNA]</scope>
    <source>
        <strain evidence="1 2">NIES-144</strain>
    </source>
</reference>
<dbReference type="AlphaFoldDB" id="A0A699Z3A9"/>